<evidence type="ECO:0000313" key="1">
    <source>
        <dbReference type="EMBL" id="RYJ52691.1"/>
    </source>
</evidence>
<dbReference type="AlphaFoldDB" id="A0A482TKA2"/>
<organism evidence="1 2">
    <name type="scientific">Flavobacterium petrolei</name>
    <dbReference type="NCBI Taxonomy" id="2259594"/>
    <lineage>
        <taxon>Bacteria</taxon>
        <taxon>Pseudomonadati</taxon>
        <taxon>Bacteroidota</taxon>
        <taxon>Flavobacteriia</taxon>
        <taxon>Flavobacteriales</taxon>
        <taxon>Flavobacteriaceae</taxon>
        <taxon>Flavobacterium</taxon>
    </lineage>
</organism>
<reference evidence="1 2" key="1">
    <citation type="submission" date="2019-01" db="EMBL/GenBank/DDBJ databases">
        <title>Flavobacterium sp. nov. isolated from arctic soil.</title>
        <authorList>
            <person name="Kim D.-U."/>
        </authorList>
    </citation>
    <scope>NUCLEOTIDE SEQUENCE [LARGE SCALE GENOMIC DNA]</scope>
    <source>
        <strain evidence="1 2">Kopri-42</strain>
    </source>
</reference>
<sequence length="480" mass="56349">MSLVYTIKSGYLECQEEKLNIPFALIFLENGIYSLEILLPSNDFYNKYKFNYYYKLYGITEKNYFIECSGLQLTSYDSGTNKVIFRCDNYIKLTKNDENEPEIEDKKTREQIFFVELENFKTQFGNFTHINRSNNLEDYNTFFTSPIPDHTETVWITDDLENNGNYFKFKIIQKPNSENILIDFRSNEGYCKLYYDNYLKIKKDLISILSFINGGIVIVRSELTGDYYSQSNNGFDSHKKINYSREIIKDYSHNDYIGINSHHSQSDSIFREIFFNCFRNFQKLNKLLDFDSLIISLNIASQSKGLDERYFILITALERITKKYSTLNIDDNSFLIDNEIFENEIKVNLIEALEKVKVINPNSWGIMKSVVSNLNNKNNGTKKSLYTFLNYAKIPINENVLNLIGAERNDAVHEGKIGKTLEDSYENYLKLDNILRDVILNSIEYFSYRNRKYVYATKEEFIEANPKPTNYNFPPAVIMP</sequence>
<proteinExistence type="predicted"/>
<dbReference type="Proteomes" id="UP000253235">
    <property type="component" value="Unassembled WGS sequence"/>
</dbReference>
<name>A0A482TKA2_9FLAO</name>
<dbReference type="OrthoDB" id="1415712at2"/>
<dbReference type="EMBL" id="QNVY02000001">
    <property type="protein sequence ID" value="RYJ52691.1"/>
    <property type="molecule type" value="Genomic_DNA"/>
</dbReference>
<gene>
    <name evidence="1" type="ORF">DR871_001155</name>
</gene>
<keyword evidence="2" id="KW-1185">Reference proteome</keyword>
<dbReference type="RefSeq" id="WP_113665219.1">
    <property type="nucleotide sequence ID" value="NZ_QNVY02000001.1"/>
</dbReference>
<protein>
    <recommendedName>
        <fullName evidence="3">ApeA N-terminal domain-containing protein</fullName>
    </recommendedName>
</protein>
<comment type="caution">
    <text evidence="1">The sequence shown here is derived from an EMBL/GenBank/DDBJ whole genome shotgun (WGS) entry which is preliminary data.</text>
</comment>
<accession>A0A482TKA2</accession>
<evidence type="ECO:0000313" key="2">
    <source>
        <dbReference type="Proteomes" id="UP000253235"/>
    </source>
</evidence>
<evidence type="ECO:0008006" key="3">
    <source>
        <dbReference type="Google" id="ProtNLM"/>
    </source>
</evidence>